<feature type="compositionally biased region" description="Polar residues" evidence="1">
    <location>
        <begin position="1"/>
        <end position="23"/>
    </location>
</feature>
<comment type="caution">
    <text evidence="2">The sequence shown here is derived from an EMBL/GenBank/DDBJ whole genome shotgun (WGS) entry which is preliminary data.</text>
</comment>
<dbReference type="AlphaFoldDB" id="A0A0F9BDY4"/>
<protein>
    <submittedName>
        <fullName evidence="2">Uncharacterized protein</fullName>
    </submittedName>
</protein>
<evidence type="ECO:0000313" key="2">
    <source>
        <dbReference type="EMBL" id="KKK82626.1"/>
    </source>
</evidence>
<accession>A0A0F9BDY4</accession>
<proteinExistence type="predicted"/>
<evidence type="ECO:0000256" key="1">
    <source>
        <dbReference type="SAM" id="MobiDB-lite"/>
    </source>
</evidence>
<name>A0A0F9BDY4_9ZZZZ</name>
<organism evidence="2">
    <name type="scientific">marine sediment metagenome</name>
    <dbReference type="NCBI Taxonomy" id="412755"/>
    <lineage>
        <taxon>unclassified sequences</taxon>
        <taxon>metagenomes</taxon>
        <taxon>ecological metagenomes</taxon>
    </lineage>
</organism>
<feature type="region of interest" description="Disordered" evidence="1">
    <location>
        <begin position="42"/>
        <end position="64"/>
    </location>
</feature>
<reference evidence="2" key="1">
    <citation type="journal article" date="2015" name="Nature">
        <title>Complex archaea that bridge the gap between prokaryotes and eukaryotes.</title>
        <authorList>
            <person name="Spang A."/>
            <person name="Saw J.H."/>
            <person name="Jorgensen S.L."/>
            <person name="Zaremba-Niedzwiedzka K."/>
            <person name="Martijn J."/>
            <person name="Lind A.E."/>
            <person name="van Eijk R."/>
            <person name="Schleper C."/>
            <person name="Guy L."/>
            <person name="Ettema T.J."/>
        </authorList>
    </citation>
    <scope>NUCLEOTIDE SEQUENCE</scope>
</reference>
<feature type="non-terminal residue" evidence="2">
    <location>
        <position position="386"/>
    </location>
</feature>
<feature type="region of interest" description="Disordered" evidence="1">
    <location>
        <begin position="1"/>
        <end position="30"/>
    </location>
</feature>
<dbReference type="EMBL" id="LAZR01052585">
    <property type="protein sequence ID" value="KKK82626.1"/>
    <property type="molecule type" value="Genomic_DNA"/>
</dbReference>
<sequence>MANARTAQTLPSQATSITLTPNEPTGEGFLSASVNMHLHSAGVTSQGGFQSDPHNDDNPEPEEGNKWIGVYIHYKVDFSETIDDADVFLWRYDEEVDEDEETDDFPTVYDVVESFSLTITITLTGVFRTTVVTEEPPPTREFTGQEDRRMTDWWATDAASSWTISADWGAGSGSDSGNYGPGINEFADILTSVVLKCYPNNCGTDQDIVTISGWTSGVVTVDLSLALLYNPGLDFPDSALNPSWGRTATGAASYLYFDSGTLKVVGSLPGVTGQTTLSLGSWLPVDVTFTPRTGKFGEDVEYNPKIIGNPIEWTESFPGAGDWTSAPVPFFGPHRVQEHRRSWVFDFEWQFLETRNIVLNIDGTWATQAGEITENCLLLPPPINAA</sequence>
<gene>
    <name evidence="2" type="ORF">LCGC14_2801500</name>
</gene>